<evidence type="ECO:0000256" key="4">
    <source>
        <dbReference type="ARBA" id="ARBA00023274"/>
    </source>
</evidence>
<dbReference type="NCBIfam" id="TIGR01308">
    <property type="entry name" value="rpmD_bact"/>
    <property type="match status" value="1"/>
</dbReference>
<dbReference type="HOGENOM" id="CLU_131047_1_4_0"/>
<dbReference type="Pfam" id="PF00327">
    <property type="entry name" value="Ribosomal_L30"/>
    <property type="match status" value="1"/>
</dbReference>
<keyword evidence="9" id="KW-1185">Reference proteome</keyword>
<sequence length="63" mass="7089">MANKETIRVRQVKSGIGYSEDQKATLVGLGLRRMHQVVELEDTPSVRGMVNKIKHLVRIESGE</sequence>
<feature type="domain" description="Large ribosomal subunit protein uL30-like ferredoxin-like fold" evidence="7">
    <location>
        <begin position="7"/>
        <end position="57"/>
    </location>
</feature>
<dbReference type="FunCoup" id="Q0EW54">
    <property type="interactions" value="427"/>
</dbReference>
<dbReference type="InterPro" id="IPR036919">
    <property type="entry name" value="Ribo_uL30_ferredoxin-like_sf"/>
</dbReference>
<comment type="caution">
    <text evidence="8">The sequence shown here is derived from an EMBL/GenBank/DDBJ whole genome shotgun (WGS) entry which is preliminary data.</text>
</comment>
<dbReference type="Gene3D" id="3.30.1390.20">
    <property type="entry name" value="Ribosomal protein L30, ferredoxin-like fold domain"/>
    <property type="match status" value="1"/>
</dbReference>
<comment type="similarity">
    <text evidence="1 5 6">Belongs to the universal ribosomal protein uL30 family.</text>
</comment>
<proteinExistence type="inferred from homology"/>
<protein>
    <recommendedName>
        <fullName evidence="5">Large ribosomal subunit protein uL30</fullName>
    </recommendedName>
</protein>
<dbReference type="STRING" id="314344.AL013_13530"/>
<dbReference type="HAMAP" id="MF_01371_B">
    <property type="entry name" value="Ribosomal_uL30_B"/>
    <property type="match status" value="1"/>
</dbReference>
<dbReference type="OrthoDB" id="9812790at2"/>
<keyword evidence="4 5" id="KW-0687">Ribonucleoprotein</keyword>
<organism evidence="8 9">
    <name type="scientific">Mariprofundus ferrooxydans PV-1</name>
    <dbReference type="NCBI Taxonomy" id="314345"/>
    <lineage>
        <taxon>Bacteria</taxon>
        <taxon>Pseudomonadati</taxon>
        <taxon>Pseudomonadota</taxon>
        <taxon>Candidatius Mariprofundia</taxon>
        <taxon>Mariprofundales</taxon>
        <taxon>Mariprofundaceae</taxon>
        <taxon>Mariprofundus</taxon>
    </lineage>
</organism>
<dbReference type="AlphaFoldDB" id="Q0EW54"/>
<dbReference type="PANTHER" id="PTHR15892">
    <property type="entry name" value="MITOCHONDRIAL RIBOSOMAL PROTEIN L30"/>
    <property type="match status" value="1"/>
</dbReference>
<evidence type="ECO:0000256" key="5">
    <source>
        <dbReference type="HAMAP-Rule" id="MF_01371"/>
    </source>
</evidence>
<dbReference type="EMBL" id="AATS01000022">
    <property type="protein sequence ID" value="EAU53501.1"/>
    <property type="molecule type" value="Genomic_DNA"/>
</dbReference>
<comment type="subunit">
    <text evidence="2 5">Part of the 50S ribosomal subunit.</text>
</comment>
<dbReference type="GO" id="GO:0022625">
    <property type="term" value="C:cytosolic large ribosomal subunit"/>
    <property type="evidence" value="ECO:0007669"/>
    <property type="project" value="TreeGrafter"/>
</dbReference>
<evidence type="ECO:0000259" key="7">
    <source>
        <dbReference type="Pfam" id="PF00327"/>
    </source>
</evidence>
<dbReference type="InterPro" id="IPR005996">
    <property type="entry name" value="Ribosomal_uL30_bac-type"/>
</dbReference>
<dbReference type="FunFam" id="3.30.1390.20:FF:000001">
    <property type="entry name" value="50S ribosomal protein L30"/>
    <property type="match status" value="1"/>
</dbReference>
<evidence type="ECO:0000256" key="3">
    <source>
        <dbReference type="ARBA" id="ARBA00022980"/>
    </source>
</evidence>
<dbReference type="GO" id="GO:0003735">
    <property type="term" value="F:structural constituent of ribosome"/>
    <property type="evidence" value="ECO:0007669"/>
    <property type="project" value="InterPro"/>
</dbReference>
<dbReference type="GO" id="GO:0006412">
    <property type="term" value="P:translation"/>
    <property type="evidence" value="ECO:0007669"/>
    <property type="project" value="UniProtKB-UniRule"/>
</dbReference>
<evidence type="ECO:0000313" key="9">
    <source>
        <dbReference type="Proteomes" id="UP000005297"/>
    </source>
</evidence>
<evidence type="ECO:0000256" key="2">
    <source>
        <dbReference type="ARBA" id="ARBA00011838"/>
    </source>
</evidence>
<gene>
    <name evidence="5" type="primary">rpmD</name>
    <name evidence="8" type="ORF">SPV1_09794</name>
</gene>
<accession>Q0EW54</accession>
<keyword evidence="3 5" id="KW-0689">Ribosomal protein</keyword>
<dbReference type="PIRSF" id="PIRSF002211">
    <property type="entry name" value="Ribosomal_L30_bac-type"/>
    <property type="match status" value="1"/>
</dbReference>
<dbReference type="SUPFAM" id="SSF55129">
    <property type="entry name" value="Ribosomal protein L30p/L7e"/>
    <property type="match status" value="1"/>
</dbReference>
<name>Q0EW54_9PROT</name>
<dbReference type="RefSeq" id="WP_009849478.1">
    <property type="nucleotide sequence ID" value="NZ_DS022294.1"/>
</dbReference>
<dbReference type="InterPro" id="IPR018038">
    <property type="entry name" value="Ribosomal_uL30_CS"/>
</dbReference>
<dbReference type="CDD" id="cd01658">
    <property type="entry name" value="Ribosomal_L30"/>
    <property type="match status" value="1"/>
</dbReference>
<dbReference type="InterPro" id="IPR016082">
    <property type="entry name" value="Ribosomal_uL30_ferredoxin-like"/>
</dbReference>
<evidence type="ECO:0000313" key="8">
    <source>
        <dbReference type="EMBL" id="EAU53501.1"/>
    </source>
</evidence>
<evidence type="ECO:0000256" key="1">
    <source>
        <dbReference type="ARBA" id="ARBA00007594"/>
    </source>
</evidence>
<reference evidence="8 9" key="1">
    <citation type="submission" date="2006-09" db="EMBL/GenBank/DDBJ databases">
        <authorList>
            <person name="Emerson D."/>
            <person name="Ferriera S."/>
            <person name="Johnson J."/>
            <person name="Kravitz S."/>
            <person name="Halpern A."/>
            <person name="Remington K."/>
            <person name="Beeson K."/>
            <person name="Tran B."/>
            <person name="Rogers Y.-H."/>
            <person name="Friedman R."/>
            <person name="Venter J.C."/>
        </authorList>
    </citation>
    <scope>NUCLEOTIDE SEQUENCE [LARGE SCALE GENOMIC DNA]</scope>
    <source>
        <strain evidence="8 9">PV-1</strain>
    </source>
</reference>
<dbReference type="Proteomes" id="UP000005297">
    <property type="component" value="Unassembled WGS sequence"/>
</dbReference>
<dbReference type="InParanoid" id="Q0EW54"/>
<dbReference type="PANTHER" id="PTHR15892:SF2">
    <property type="entry name" value="LARGE RIBOSOMAL SUBUNIT PROTEIN UL30M"/>
    <property type="match status" value="1"/>
</dbReference>
<evidence type="ECO:0000256" key="6">
    <source>
        <dbReference type="RuleBase" id="RU003734"/>
    </source>
</evidence>
<dbReference type="PROSITE" id="PS00634">
    <property type="entry name" value="RIBOSOMAL_L30"/>
    <property type="match status" value="1"/>
</dbReference>
<dbReference type="eggNOG" id="COG1841">
    <property type="taxonomic scope" value="Bacteria"/>
</dbReference>